<dbReference type="CDD" id="cd03215">
    <property type="entry name" value="ABC_Carb_Monos_II"/>
    <property type="match status" value="1"/>
</dbReference>
<protein>
    <submittedName>
        <fullName evidence="12">ATP-binding cassette domain-containing protein</fullName>
    </submittedName>
</protein>
<dbReference type="SUPFAM" id="SSF52540">
    <property type="entry name" value="P-loop containing nucleoside triphosphate hydrolases"/>
    <property type="match status" value="2"/>
</dbReference>
<keyword evidence="4" id="KW-1003">Cell membrane</keyword>
<evidence type="ECO:0000256" key="8">
    <source>
        <dbReference type="ARBA" id="ARBA00022840"/>
    </source>
</evidence>
<dbReference type="AlphaFoldDB" id="A0A844QN64"/>
<dbReference type="RefSeq" id="WP_156714529.1">
    <property type="nucleotide sequence ID" value="NZ_WPHG01000005.1"/>
</dbReference>
<name>A0A844QN64_9HYPH</name>
<gene>
    <name evidence="12" type="ORF">GN330_19325</name>
</gene>
<evidence type="ECO:0000256" key="7">
    <source>
        <dbReference type="ARBA" id="ARBA00022741"/>
    </source>
</evidence>
<comment type="subcellular location">
    <subcellularLocation>
        <location evidence="1">Cell membrane</location>
        <topology evidence="1">Peripheral membrane protein</topology>
    </subcellularLocation>
</comment>
<evidence type="ECO:0000256" key="1">
    <source>
        <dbReference type="ARBA" id="ARBA00004202"/>
    </source>
</evidence>
<dbReference type="InterPro" id="IPR027417">
    <property type="entry name" value="P-loop_NTPase"/>
</dbReference>
<evidence type="ECO:0000313" key="12">
    <source>
        <dbReference type="EMBL" id="MVA99403.1"/>
    </source>
</evidence>
<dbReference type="PANTHER" id="PTHR43790:SF4">
    <property type="entry name" value="GUANOSINE IMPORT ATP-BINDING PROTEIN NUPO"/>
    <property type="match status" value="1"/>
</dbReference>
<feature type="domain" description="ABC transporter" evidence="11">
    <location>
        <begin position="259"/>
        <end position="503"/>
    </location>
</feature>
<organism evidence="12 13">
    <name type="scientific">Nitratireductor arenosus</name>
    <dbReference type="NCBI Taxonomy" id="2682096"/>
    <lineage>
        <taxon>Bacteria</taxon>
        <taxon>Pseudomonadati</taxon>
        <taxon>Pseudomonadota</taxon>
        <taxon>Alphaproteobacteria</taxon>
        <taxon>Hyphomicrobiales</taxon>
        <taxon>Phyllobacteriaceae</taxon>
        <taxon>Nitratireductor</taxon>
    </lineage>
</organism>
<keyword evidence="10" id="KW-0472">Membrane</keyword>
<sequence length="514" mass="56929">MNTQPFLRMDDIHKRFGDLVASGGVTLEVEENEIHSLLGENGAGKSVLMNILCGVLSPNEGQIIYRGEPLRLGSPREAIRHGIGMVHQHFMLVPNLTVAENYVLGQGMPARVISNMRDVYARIRELSERYGLDVRPDALIQDLSVGEQQRVEILKVLFHGIDLLILDEPTAVLTPQETDRLLVLLRDLVKDGKTVIFISHKLDEVMTVSDRVSVMRDAKVVFTTRAADTNPRELARMMVGRDVLMELPRTNRTPGRTVFSVDGLSCDNEIGLPAVRNVSLEVREGEIVGIAGVSGNGQSELALAMTGLLPVTSGTISLNGEEISRLPPGEVNRRPIGHIPEDRHKMGIVLPLALTENVLLQRYNRPPFAKHGLLKFGTIAEHTRDLIRRFRVKASGEFDLIQNLSGGNQQKLVVARELARDPDFLLINQLTRGIDIGAMELVMQEVLKQREAGRAILLISTELEELFAICDRILVMFHGELVGELPPDRGRIEEMGLLMAGDRQEAARLAAART</sequence>
<keyword evidence="9" id="KW-1278">Translocase</keyword>
<dbReference type="FunFam" id="3.40.50.300:FF:000127">
    <property type="entry name" value="Ribose import ATP-binding protein RbsA"/>
    <property type="match status" value="1"/>
</dbReference>
<evidence type="ECO:0000313" key="13">
    <source>
        <dbReference type="Proteomes" id="UP000463224"/>
    </source>
</evidence>
<dbReference type="SMART" id="SM00382">
    <property type="entry name" value="AAA"/>
    <property type="match status" value="2"/>
</dbReference>
<dbReference type="PROSITE" id="PS00211">
    <property type="entry name" value="ABC_TRANSPORTER_1"/>
    <property type="match status" value="2"/>
</dbReference>
<dbReference type="GO" id="GO:0016887">
    <property type="term" value="F:ATP hydrolysis activity"/>
    <property type="evidence" value="ECO:0007669"/>
    <property type="project" value="InterPro"/>
</dbReference>
<evidence type="ECO:0000256" key="2">
    <source>
        <dbReference type="ARBA" id="ARBA00005417"/>
    </source>
</evidence>
<keyword evidence="5" id="KW-0762">Sugar transport</keyword>
<dbReference type="Gene3D" id="3.40.50.300">
    <property type="entry name" value="P-loop containing nucleotide triphosphate hydrolases"/>
    <property type="match status" value="2"/>
</dbReference>
<dbReference type="InterPro" id="IPR017871">
    <property type="entry name" value="ABC_transporter-like_CS"/>
</dbReference>
<dbReference type="GO" id="GO:0005524">
    <property type="term" value="F:ATP binding"/>
    <property type="evidence" value="ECO:0007669"/>
    <property type="project" value="UniProtKB-KW"/>
</dbReference>
<keyword evidence="3" id="KW-0813">Transport</keyword>
<evidence type="ECO:0000256" key="6">
    <source>
        <dbReference type="ARBA" id="ARBA00022737"/>
    </source>
</evidence>
<keyword evidence="7" id="KW-0547">Nucleotide-binding</keyword>
<evidence type="ECO:0000256" key="9">
    <source>
        <dbReference type="ARBA" id="ARBA00022967"/>
    </source>
</evidence>
<keyword evidence="8 12" id="KW-0067">ATP-binding</keyword>
<accession>A0A844QN64</accession>
<keyword evidence="13" id="KW-1185">Reference proteome</keyword>
<dbReference type="EMBL" id="WPHG01000005">
    <property type="protein sequence ID" value="MVA99403.1"/>
    <property type="molecule type" value="Genomic_DNA"/>
</dbReference>
<evidence type="ECO:0000256" key="3">
    <source>
        <dbReference type="ARBA" id="ARBA00022448"/>
    </source>
</evidence>
<feature type="domain" description="ABC transporter" evidence="11">
    <location>
        <begin position="7"/>
        <end position="242"/>
    </location>
</feature>
<dbReference type="InterPro" id="IPR050107">
    <property type="entry name" value="ABC_carbohydrate_import_ATPase"/>
</dbReference>
<evidence type="ECO:0000256" key="4">
    <source>
        <dbReference type="ARBA" id="ARBA00022475"/>
    </source>
</evidence>
<comment type="caution">
    <text evidence="12">The sequence shown here is derived from an EMBL/GenBank/DDBJ whole genome shotgun (WGS) entry which is preliminary data.</text>
</comment>
<dbReference type="InterPro" id="IPR003593">
    <property type="entry name" value="AAA+_ATPase"/>
</dbReference>
<dbReference type="Pfam" id="PF00005">
    <property type="entry name" value="ABC_tran"/>
    <property type="match status" value="2"/>
</dbReference>
<evidence type="ECO:0000256" key="10">
    <source>
        <dbReference type="ARBA" id="ARBA00023136"/>
    </source>
</evidence>
<dbReference type="InterPro" id="IPR003439">
    <property type="entry name" value="ABC_transporter-like_ATP-bd"/>
</dbReference>
<dbReference type="PANTHER" id="PTHR43790">
    <property type="entry name" value="CARBOHYDRATE TRANSPORT ATP-BINDING PROTEIN MG119-RELATED"/>
    <property type="match status" value="1"/>
</dbReference>
<reference evidence="12 13" key="1">
    <citation type="submission" date="2019-12" db="EMBL/GenBank/DDBJ databases">
        <title>Nitratireductor arenosus sp. nov., Isolated from sea sand, Jeju island, South Korea.</title>
        <authorList>
            <person name="Kim W."/>
        </authorList>
    </citation>
    <scope>NUCLEOTIDE SEQUENCE [LARGE SCALE GENOMIC DNA]</scope>
    <source>
        <strain evidence="12 13">CAU 1489</strain>
    </source>
</reference>
<dbReference type="PROSITE" id="PS50893">
    <property type="entry name" value="ABC_TRANSPORTER_2"/>
    <property type="match status" value="2"/>
</dbReference>
<dbReference type="GO" id="GO:0005886">
    <property type="term" value="C:plasma membrane"/>
    <property type="evidence" value="ECO:0007669"/>
    <property type="project" value="UniProtKB-SubCell"/>
</dbReference>
<proteinExistence type="inferred from homology"/>
<dbReference type="Proteomes" id="UP000463224">
    <property type="component" value="Unassembled WGS sequence"/>
</dbReference>
<keyword evidence="6" id="KW-0677">Repeat</keyword>
<comment type="similarity">
    <text evidence="2">Belongs to the ABC transporter superfamily.</text>
</comment>
<evidence type="ECO:0000259" key="11">
    <source>
        <dbReference type="PROSITE" id="PS50893"/>
    </source>
</evidence>
<dbReference type="CDD" id="cd03216">
    <property type="entry name" value="ABC_Carb_Monos_I"/>
    <property type="match status" value="1"/>
</dbReference>
<evidence type="ECO:0000256" key="5">
    <source>
        <dbReference type="ARBA" id="ARBA00022597"/>
    </source>
</evidence>